<dbReference type="Pfam" id="PF02567">
    <property type="entry name" value="PhzC-PhzF"/>
    <property type="match status" value="1"/>
</dbReference>
<proteinExistence type="inferred from homology"/>
<dbReference type="PIRSF" id="PIRSF016184">
    <property type="entry name" value="PhzC_PhzF"/>
    <property type="match status" value="1"/>
</dbReference>
<comment type="caution">
    <text evidence="3">The sequence shown here is derived from an EMBL/GenBank/DDBJ whole genome shotgun (WGS) entry which is preliminary data.</text>
</comment>
<evidence type="ECO:0000256" key="2">
    <source>
        <dbReference type="ARBA" id="ARBA00023235"/>
    </source>
</evidence>
<protein>
    <submittedName>
        <fullName evidence="3">PhzF family phenazine biosynthesis protein</fullName>
    </submittedName>
</protein>
<dbReference type="Gene3D" id="3.10.310.10">
    <property type="entry name" value="Diaminopimelate Epimerase, Chain A, domain 1"/>
    <property type="match status" value="2"/>
</dbReference>
<name>A0ABU4GT32_9CLOT</name>
<organism evidence="3 4">
    <name type="scientific">Clostridium boliviensis</name>
    <dbReference type="NCBI Taxonomy" id="318465"/>
    <lineage>
        <taxon>Bacteria</taxon>
        <taxon>Bacillati</taxon>
        <taxon>Bacillota</taxon>
        <taxon>Clostridia</taxon>
        <taxon>Eubacteriales</taxon>
        <taxon>Clostridiaceae</taxon>
        <taxon>Clostridium</taxon>
    </lineage>
</organism>
<keyword evidence="2" id="KW-0413">Isomerase</keyword>
<accession>A0ABU4GT32</accession>
<dbReference type="RefSeq" id="WP_318066962.1">
    <property type="nucleotide sequence ID" value="NZ_JAWONS010000329.1"/>
</dbReference>
<dbReference type="Proteomes" id="UP001276854">
    <property type="component" value="Unassembled WGS sequence"/>
</dbReference>
<dbReference type="SUPFAM" id="SSF54506">
    <property type="entry name" value="Diaminopimelate epimerase-like"/>
    <property type="match status" value="1"/>
</dbReference>
<comment type="similarity">
    <text evidence="1">Belongs to the PhzF family.</text>
</comment>
<evidence type="ECO:0000256" key="1">
    <source>
        <dbReference type="ARBA" id="ARBA00008270"/>
    </source>
</evidence>
<gene>
    <name evidence="3" type="ORF">RZO55_24830</name>
</gene>
<dbReference type="EMBL" id="JAWONS010000329">
    <property type="protein sequence ID" value="MDW2800801.1"/>
    <property type="molecule type" value="Genomic_DNA"/>
</dbReference>
<evidence type="ECO:0000313" key="3">
    <source>
        <dbReference type="EMBL" id="MDW2800801.1"/>
    </source>
</evidence>
<reference evidence="3 4" key="1">
    <citation type="submission" date="2023-10" db="EMBL/GenBank/DDBJ databases">
        <title>A novel Glycoside Hydrolase 43-Like Enzyme from Clostrdium boliviensis is an Endo-xylanase, and a Candidate for Xylooligosaccharides Production from Different Xylan Substrates.</title>
        <authorList>
            <person name="Alvarez M.T."/>
            <person name="Rocabado-Villegas L.R."/>
            <person name="Salas-Veizaga D.M."/>
            <person name="Linares-Pasten J.A."/>
            <person name="Gudmundsdottir E.E."/>
            <person name="Hreggvidsson G.O."/>
            <person name="Adlercreutz P."/>
            <person name="Nordberg Karlsson E."/>
        </authorList>
    </citation>
    <scope>NUCLEOTIDE SEQUENCE [LARGE SCALE GENOMIC DNA]</scope>
    <source>
        <strain evidence="3 4">E-1</strain>
    </source>
</reference>
<evidence type="ECO:0000313" key="4">
    <source>
        <dbReference type="Proteomes" id="UP001276854"/>
    </source>
</evidence>
<dbReference type="NCBIfam" id="TIGR00654">
    <property type="entry name" value="PhzF_family"/>
    <property type="match status" value="1"/>
</dbReference>
<dbReference type="PANTHER" id="PTHR13774:SF39">
    <property type="entry name" value="BIOSYNTHESIS PROTEIN, PUTATIVE-RELATED"/>
    <property type="match status" value="1"/>
</dbReference>
<dbReference type="InterPro" id="IPR003719">
    <property type="entry name" value="Phenazine_PhzF-like"/>
</dbReference>
<keyword evidence="4" id="KW-1185">Reference proteome</keyword>
<dbReference type="PANTHER" id="PTHR13774">
    <property type="entry name" value="PHENAZINE BIOSYNTHESIS PROTEIN"/>
    <property type="match status" value="1"/>
</dbReference>
<sequence>MKVKVYKLNSFAKTKEGGNAAGVVIDADSLSEKEMGKIAAILGFSETAFLLPSDAADFRVRFFTPKEEVDLCGHATIAAFHTMAHLGLLKPDKYKQETKAGILGIEIKEDHSVMMNQPVPVFSEIIEKDELADSLNIDTSQMPGDLPAQIVSTGLRDIMIPVKSIEILNEMRPDMEKIKIISQKYNAVGYHVFTLESLHGANANCRNFAPLYEIPEESATGTSNGALGCYLYHYGKIKSGQESNIVFEQGYSMKKPSEILVSLSVNQNEIQEVRVGGSAKNLTLSEIELYERD</sequence>